<evidence type="ECO:0000313" key="9">
    <source>
        <dbReference type="EMBL" id="CAK0744637.1"/>
    </source>
</evidence>
<dbReference type="PANTHER" id="PTHR13037">
    <property type="entry name" value="FORMIN"/>
    <property type="match status" value="1"/>
</dbReference>
<evidence type="ECO:0000256" key="6">
    <source>
        <dbReference type="SAM" id="Coils"/>
    </source>
</evidence>
<feature type="compositionally biased region" description="Low complexity" evidence="7">
    <location>
        <begin position="7"/>
        <end position="18"/>
    </location>
</feature>
<evidence type="ECO:0000256" key="5">
    <source>
        <dbReference type="PROSITE-ProRule" id="PRU00723"/>
    </source>
</evidence>
<feature type="compositionally biased region" description="Pro residues" evidence="7">
    <location>
        <begin position="1752"/>
        <end position="1766"/>
    </location>
</feature>
<feature type="compositionally biased region" description="Pro residues" evidence="7">
    <location>
        <begin position="1803"/>
        <end position="1815"/>
    </location>
</feature>
<evidence type="ECO:0000256" key="7">
    <source>
        <dbReference type="SAM" id="MobiDB-lite"/>
    </source>
</evidence>
<feature type="region of interest" description="Disordered" evidence="7">
    <location>
        <begin position="1617"/>
        <end position="1665"/>
    </location>
</feature>
<evidence type="ECO:0000256" key="4">
    <source>
        <dbReference type="ARBA" id="ARBA00022833"/>
    </source>
</evidence>
<dbReference type="Gene3D" id="4.10.1000.10">
    <property type="entry name" value="Zinc finger, CCCH-type"/>
    <property type="match status" value="1"/>
</dbReference>
<feature type="domain" description="C3H1-type" evidence="8">
    <location>
        <begin position="1702"/>
        <end position="1724"/>
    </location>
</feature>
<dbReference type="Pfam" id="PF18044">
    <property type="entry name" value="zf-CCCH_4"/>
    <property type="match status" value="1"/>
</dbReference>
<feature type="compositionally biased region" description="Polar residues" evidence="7">
    <location>
        <begin position="2225"/>
        <end position="2245"/>
    </location>
</feature>
<reference evidence="9 10" key="1">
    <citation type="submission" date="2023-10" db="EMBL/GenBank/DDBJ databases">
        <authorList>
            <person name="Maclean D."/>
            <person name="Macfadyen A."/>
        </authorList>
    </citation>
    <scope>NUCLEOTIDE SEQUENCE [LARGE SCALE GENOMIC DNA]</scope>
</reference>
<feature type="compositionally biased region" description="Low complexity" evidence="7">
    <location>
        <begin position="592"/>
        <end position="601"/>
    </location>
</feature>
<feature type="compositionally biased region" description="Basic and acidic residues" evidence="7">
    <location>
        <begin position="215"/>
        <end position="232"/>
    </location>
</feature>
<sequence>MGKANLKQKSSSQSTGSSEHAKAAGQASNQSIQSVDTEQLAAHTGVVADCDNAIKDFEHGSRAKAKKALQKLAKEHPESALPHRYLARLLYHEAATLEATDAKAPYKQRMELLQSALSSAIAANDLCPESLSCAALRATIIVNVLVEATASSGAAGSTAKPALPSGELCEELRYQLSGAMEACGRALASHSQLAEPSIAINADQMKTCDPCSLRVPDKSSRPGDTQAKNEEKREVIGRLQDVLRSCCTLLEKTSQIPINGDVNLLQCILKPHHEELHGWANQLLLSKSVLLEALQQQVEKQAAMTELIRKIREPEAGPASMPAAPRMHQPPMLEPPSPSASLSIDRDFAHAKDMMPLARRKSSRKSGDRRNELTMQERYLDVKDFWLKQSEARQKELLHVPIRALLQGVQMEHGLATAEEVEHGLGLMKDSGNLRACYWICPFCMSAEGIPRQFDTAKDFLAHVDACHEGIQMNKEQQPCRCVACKCEVVGDHHRHKADPGQILCLKCHHEAITRGLDDRELTDSQLQDFERIQSQEPASLHCGWEDDSDFFSSQGSINSLEEEMVRKECLAAISSALPPRDQLPAQPQWLASSAAASSAAETGADTSGTPSMPLPNGVAPVSAAPAVWPPACQPGQVPQQSFPSLAAAACSAGMPPAGPGWGGMPLPWTAPFGQPGYGQAPVPGFPVAPQWPGQSFLPPVHPPSGSQPNMIGTLPFVAASTTPAYRPPARPTLQEAELYAAQLGAAHLNAQQGSFGYPQLSTAQVSWPALPPPVSIADHFVGSSSSVQPGAGMLPPTLPANAAVQGEMPRYEGQLVSHIMQYINNLWRVDPSSFAATLNMICMRAPALMQRLMDHEVDAANAAIGQYGNMRSSDAPALDASTDAGSAVVSGQQQPQPHPQQQQQQMSALQHPHELEAALSQLPMGDLNALLRHICQYMPMTANPGPMPTSQPLTAEGSSSDEGECSEEHVCLPLFAFASKEDADRLEAIADEVLGTEEEGPPPRTGQELALAGSGAQEPSLVVQPWWLGHLERPQGQAAASSASEGAGALRVLRWAYGAVVNATAAQITERRRELLAGRSADRALMDLYEEVAQLWRRLNEIGTKKSHLQGLRRSSEKAMREVRELESRGLACLRLHAAKYVEALLPPAEPGSSQPCVPSAVRDFCEEAVKQPLQQEQMGLLSDPTAVSYAQALLAREAAVQSLQQRMWQEEVAESAVQGQAARMRRAAAEEEEREAVRELDRVQAEGPANHRKRDPIDKATKEAEYRDKVADLKARIDSNTARRTAEQEHENTAKLREDAARRNEMNARTSLRTCEDHSCTMNTLVNADGVPPDFINGADAKEAAALAQQPWYCVLYVAQAINLYGERPYLQPELQEARDFVQATEHSKQLTNAFRADIQKYWDELESARRKLQELACVDLSMEIAERALEIVRGSIESAAARERDEAAARLLSELELEDASKKAAEEKKGKAKKAKKKAAKAAKGAAVSEASASELAAKLDSAALSAPSQKDLDDEYEAALERRRLEVEAERRLQEEEDARLLRALTAQEELPEIITPTAEEEDAYSSEEETSVTPASSAVALTALSGAISEPEFNRAAYADIKASLRTAGRAGSSIADDEQPPSEAPAPTAAADWQANAAADVKKKRNRKQRYKDNLEKGKESAAPKMRIVAYNGDWCCECGKQNRLWDTCACGQAGPCRDWVRGRCKYGQECRFSHPPFDLPSGPTPPSPIARPSSDAELINIHAQPLPPVPPPPHAPTAPGPKESRTRSQNQSQSSQARSQLGKGLESAKSGHAQMQPPPPPPPPPPRAQPERKPDQAAAAMQAPASAPADLSLQMPALRSAWSGLQQELQQQQPALASMAPSLEQRVSNQDPVIQWAPPSSVGAGPLPGADEAASAPPAAGQLSRRASAAAAALAGALLQQDVVVPPPKRTSSLSKLMAPSASTDEPSALPAWQQLGSWGPSLVSAAAAAASAPQVDAPSTSESFHPFGEHPLQRALASKHNQDPVVPAPARPGAKAPPQQQQPPPPPPPAQPATSQQLLDFSRTPAKKPPGPQAGSAGPHTLPQPSIAAMGSMAQLTGSDLQEMRARQDLNRLYGAMLNPQANMLPRTGQALPAGMPAAPKQPFLPNPMSLQQQQPLQHNQATPEALQQLRMTINQNAQLQILEALLQNQNMGMDGLAALGAALNNQSQAQAGLLGWQAAQQAQQAQQAQHAQQPQLRSSQPMQGLSGGPNWTQQLNGRANGFHAARGVPPRSGSGALLNGQHFEQQQQHGPGPIRSRSSTPRAGGPVRAPNGRTSSPELSDFLDAASVALYSVPYLRERLVNLQVNVLLENSSARVFAILQAIFKGMAVHGLPPSRSASPFAAGGQQPGLNGLSKGGLGENTPEALALAMEDAAGRVAQHPADQLDALFGCLSRAMPNLPGRPNFMQEMLGLEVSEVMQCGKCERVQEASATQWVRALPAVALRKAGSLQKAHQPSLESMLAAQVASGTAVCSHDKGGCGREAIVRTLIRGSPAVFVLALAWATDNVEVVDVVAVCAAIQRQVNLKDAYPGVNARPLGLRAMLCGHRGAQCAFSRQPGSDSWRMYSSSTLHMGALEWPAVLAQCRMKTLQPTVLLYDCER</sequence>
<evidence type="ECO:0000256" key="1">
    <source>
        <dbReference type="ARBA" id="ARBA00022581"/>
    </source>
</evidence>
<proteinExistence type="predicted"/>
<feature type="compositionally biased region" description="Low complexity" evidence="7">
    <location>
        <begin position="1631"/>
        <end position="1645"/>
    </location>
</feature>
<dbReference type="EMBL" id="CAUYUE010000002">
    <property type="protein sequence ID" value="CAK0744637.1"/>
    <property type="molecule type" value="Genomic_DNA"/>
</dbReference>
<feature type="region of interest" description="Disordered" evidence="7">
    <location>
        <begin position="2272"/>
        <end position="2308"/>
    </location>
</feature>
<evidence type="ECO:0000256" key="3">
    <source>
        <dbReference type="ARBA" id="ARBA00022771"/>
    </source>
</evidence>
<keyword evidence="3 5" id="KW-0863">Zinc-finger</keyword>
<organism evidence="9 10">
    <name type="scientific">Coccomyxa viridis</name>
    <dbReference type="NCBI Taxonomy" id="1274662"/>
    <lineage>
        <taxon>Eukaryota</taxon>
        <taxon>Viridiplantae</taxon>
        <taxon>Chlorophyta</taxon>
        <taxon>core chlorophytes</taxon>
        <taxon>Trebouxiophyceae</taxon>
        <taxon>Trebouxiophyceae incertae sedis</taxon>
        <taxon>Coccomyxaceae</taxon>
        <taxon>Coccomyxa</taxon>
    </lineage>
</organism>
<feature type="compositionally biased region" description="Low complexity" evidence="7">
    <location>
        <begin position="893"/>
        <end position="906"/>
    </location>
</feature>
<accession>A0AAV1HXV0</accession>
<feature type="zinc finger region" description="C3H1-type" evidence="5">
    <location>
        <begin position="1702"/>
        <end position="1724"/>
    </location>
</feature>
<feature type="region of interest" description="Disordered" evidence="7">
    <location>
        <begin position="2214"/>
        <end position="2245"/>
    </location>
</feature>
<dbReference type="SMART" id="SM00356">
    <property type="entry name" value="ZnF_C3H1"/>
    <property type="match status" value="1"/>
</dbReference>
<feature type="region of interest" description="Disordered" evidence="7">
    <location>
        <begin position="588"/>
        <end position="618"/>
    </location>
</feature>
<feature type="region of interest" description="Disordered" evidence="7">
    <location>
        <begin position="353"/>
        <end position="372"/>
    </location>
</feature>
<evidence type="ECO:0000313" key="10">
    <source>
        <dbReference type="Proteomes" id="UP001314263"/>
    </source>
</evidence>
<comment type="caution">
    <text evidence="9">The sequence shown here is derived from an EMBL/GenBank/DDBJ whole genome shotgun (WGS) entry which is preliminary data.</text>
</comment>
<feature type="compositionally biased region" description="Low complexity" evidence="7">
    <location>
        <begin position="1823"/>
        <end position="1836"/>
    </location>
</feature>
<protein>
    <recommendedName>
        <fullName evidence="8">C3H1-type domain-containing protein</fullName>
    </recommendedName>
</protein>
<gene>
    <name evidence="9" type="ORF">CVIRNUC_001563</name>
</gene>
<dbReference type="PANTHER" id="PTHR13037:SF24">
    <property type="entry name" value="POLYCOMB PROTEIN PCL-RELATED"/>
    <property type="match status" value="1"/>
</dbReference>
<feature type="region of interest" description="Disordered" evidence="7">
    <location>
        <begin position="1750"/>
        <end position="1839"/>
    </location>
</feature>
<dbReference type="InterPro" id="IPR041367">
    <property type="entry name" value="Znf-CCCH_4"/>
</dbReference>
<keyword evidence="6" id="KW-0175">Coiled coil</keyword>
<feature type="region of interest" description="Disordered" evidence="7">
    <location>
        <begin position="1852"/>
        <end position="1914"/>
    </location>
</feature>
<feature type="region of interest" description="Disordered" evidence="7">
    <location>
        <begin position="1555"/>
        <end position="1580"/>
    </location>
</feature>
<keyword evidence="10" id="KW-1185">Reference proteome</keyword>
<dbReference type="Proteomes" id="UP001314263">
    <property type="component" value="Unassembled WGS sequence"/>
</dbReference>
<keyword evidence="1" id="KW-0945">Host-virus interaction</keyword>
<feature type="region of interest" description="Disordered" evidence="7">
    <location>
        <begin position="315"/>
        <end position="343"/>
    </location>
</feature>
<feature type="compositionally biased region" description="Acidic residues" evidence="7">
    <location>
        <begin position="1563"/>
        <end position="1575"/>
    </location>
</feature>
<dbReference type="InterPro" id="IPR000571">
    <property type="entry name" value="Znf_CCCH"/>
</dbReference>
<feature type="compositionally biased region" description="Low complexity" evidence="7">
    <location>
        <begin position="1895"/>
        <end position="1914"/>
    </location>
</feature>
<feature type="region of interest" description="Disordered" evidence="7">
    <location>
        <begin position="213"/>
        <end position="232"/>
    </location>
</feature>
<dbReference type="GO" id="GO:0008270">
    <property type="term" value="F:zinc ion binding"/>
    <property type="evidence" value="ECO:0007669"/>
    <property type="project" value="UniProtKB-KW"/>
</dbReference>
<name>A0AAV1HXV0_9CHLO</name>
<feature type="region of interest" description="Disordered" evidence="7">
    <location>
        <begin position="1926"/>
        <end position="2074"/>
    </location>
</feature>
<evidence type="ECO:0000259" key="8">
    <source>
        <dbReference type="PROSITE" id="PS50103"/>
    </source>
</evidence>
<feature type="compositionally biased region" description="Polar residues" evidence="7">
    <location>
        <begin position="1937"/>
        <end position="1953"/>
    </location>
</feature>
<feature type="compositionally biased region" description="Low complexity" evidence="7">
    <location>
        <begin position="2214"/>
        <end position="2224"/>
    </location>
</feature>
<evidence type="ECO:0000256" key="2">
    <source>
        <dbReference type="ARBA" id="ARBA00022723"/>
    </source>
</evidence>
<dbReference type="PROSITE" id="PS50103">
    <property type="entry name" value="ZF_C3H1"/>
    <property type="match status" value="1"/>
</dbReference>
<keyword evidence="4 5" id="KW-0862">Zinc</keyword>
<feature type="region of interest" description="Disordered" evidence="7">
    <location>
        <begin position="874"/>
        <end position="911"/>
    </location>
</feature>
<keyword evidence="2 5" id="KW-0479">Metal-binding</keyword>
<feature type="region of interest" description="Disordered" evidence="7">
    <location>
        <begin position="1"/>
        <end position="34"/>
    </location>
</feature>
<feature type="compositionally biased region" description="Low complexity" evidence="7">
    <location>
        <begin position="1774"/>
        <end position="1787"/>
    </location>
</feature>
<feature type="compositionally biased region" description="Pro residues" evidence="7">
    <location>
        <begin position="2028"/>
        <end position="2039"/>
    </location>
</feature>
<feature type="region of interest" description="Disordered" evidence="7">
    <location>
        <begin position="943"/>
        <end position="966"/>
    </location>
</feature>
<feature type="coiled-coil region" evidence="6">
    <location>
        <begin position="1451"/>
        <end position="1485"/>
    </location>
</feature>